<accession>A0AAE0P7Z0</accession>
<evidence type="ECO:0000256" key="1">
    <source>
        <dbReference type="SAM" id="MobiDB-lite"/>
    </source>
</evidence>
<name>A0AAE0P7Z0_9PEZI</name>
<sequence length="329" mass="36822">MTHAQEHGGGSGGAGHPPRPSTGSSASSFVYVDKHIMDETVRVEDFEWDPNTAALVPADPVLCGDLDELKAHLAKPSLPAFRRIHAFNAPWAVGLEPAASVEKRPFAAPAKDVPIARTWRPTSHVWEARYHVPESKTTSPDPDHGYSGFRGPYHEFKIAFDVVSADSKSAGPPPPPPNYCLHEVPFYTKSENGKEPNYSICFRRYSALLKVGVQGLEQREPAAVLWVFENSFDPSSRLFFKPVVVEHDTQFWFKTNMPKDCLPNRIVDATQPRFFELIRQSMNELIELIPTSWQTLAVYASSHVQSLVGGVHLRPPRRRLMFARALEML</sequence>
<dbReference type="AlphaFoldDB" id="A0AAE0P7Z0"/>
<feature type="region of interest" description="Disordered" evidence="1">
    <location>
        <begin position="1"/>
        <end position="25"/>
    </location>
</feature>
<reference evidence="2" key="1">
    <citation type="journal article" date="2023" name="Mol. Phylogenet. Evol.">
        <title>Genome-scale phylogeny and comparative genomics of the fungal order Sordariales.</title>
        <authorList>
            <person name="Hensen N."/>
            <person name="Bonometti L."/>
            <person name="Westerberg I."/>
            <person name="Brannstrom I.O."/>
            <person name="Guillou S."/>
            <person name="Cros-Aarteil S."/>
            <person name="Calhoun S."/>
            <person name="Haridas S."/>
            <person name="Kuo A."/>
            <person name="Mondo S."/>
            <person name="Pangilinan J."/>
            <person name="Riley R."/>
            <person name="LaButti K."/>
            <person name="Andreopoulos B."/>
            <person name="Lipzen A."/>
            <person name="Chen C."/>
            <person name="Yan M."/>
            <person name="Daum C."/>
            <person name="Ng V."/>
            <person name="Clum A."/>
            <person name="Steindorff A."/>
            <person name="Ohm R.A."/>
            <person name="Martin F."/>
            <person name="Silar P."/>
            <person name="Natvig D.O."/>
            <person name="Lalanne C."/>
            <person name="Gautier V."/>
            <person name="Ament-Velasquez S.L."/>
            <person name="Kruys A."/>
            <person name="Hutchinson M.I."/>
            <person name="Powell A.J."/>
            <person name="Barry K."/>
            <person name="Miller A.N."/>
            <person name="Grigoriev I.V."/>
            <person name="Debuchy R."/>
            <person name="Gladieux P."/>
            <person name="Hiltunen Thoren M."/>
            <person name="Johannesson H."/>
        </authorList>
    </citation>
    <scope>NUCLEOTIDE SEQUENCE</scope>
    <source>
        <strain evidence="2">CBS 232.78</strain>
    </source>
</reference>
<comment type="caution">
    <text evidence="2">The sequence shown here is derived from an EMBL/GenBank/DDBJ whole genome shotgun (WGS) entry which is preliminary data.</text>
</comment>
<keyword evidence="3" id="KW-1185">Reference proteome</keyword>
<dbReference type="Proteomes" id="UP001285441">
    <property type="component" value="Unassembled WGS sequence"/>
</dbReference>
<evidence type="ECO:0000313" key="3">
    <source>
        <dbReference type="Proteomes" id="UP001285441"/>
    </source>
</evidence>
<dbReference type="EMBL" id="JAULSW010000001">
    <property type="protein sequence ID" value="KAK3394985.1"/>
    <property type="molecule type" value="Genomic_DNA"/>
</dbReference>
<reference evidence="2" key="2">
    <citation type="submission" date="2023-06" db="EMBL/GenBank/DDBJ databases">
        <authorList>
            <consortium name="Lawrence Berkeley National Laboratory"/>
            <person name="Haridas S."/>
            <person name="Hensen N."/>
            <person name="Bonometti L."/>
            <person name="Westerberg I."/>
            <person name="Brannstrom I.O."/>
            <person name="Guillou S."/>
            <person name="Cros-Aarteil S."/>
            <person name="Calhoun S."/>
            <person name="Kuo A."/>
            <person name="Mondo S."/>
            <person name="Pangilinan J."/>
            <person name="Riley R."/>
            <person name="LaButti K."/>
            <person name="Andreopoulos B."/>
            <person name="Lipzen A."/>
            <person name="Chen C."/>
            <person name="Yanf M."/>
            <person name="Daum C."/>
            <person name="Ng V."/>
            <person name="Clum A."/>
            <person name="Steindorff A."/>
            <person name="Ohm R."/>
            <person name="Martin F."/>
            <person name="Silar P."/>
            <person name="Natvig D."/>
            <person name="Lalanne C."/>
            <person name="Gautier V."/>
            <person name="Ament-velasquez S.L."/>
            <person name="Kruys A."/>
            <person name="Hutchinson M.I."/>
            <person name="Powell A.J."/>
            <person name="Barry K."/>
            <person name="Miller A.N."/>
            <person name="Grigoriev I.V."/>
            <person name="Debuchy R."/>
            <person name="Gladieux P."/>
            <person name="Thoren M.H."/>
            <person name="Johannesson H."/>
        </authorList>
    </citation>
    <scope>NUCLEOTIDE SEQUENCE</scope>
    <source>
        <strain evidence="2">CBS 232.78</strain>
    </source>
</reference>
<gene>
    <name evidence="2" type="ORF">B0H63DRAFT_63230</name>
</gene>
<evidence type="ECO:0000313" key="2">
    <source>
        <dbReference type="EMBL" id="KAK3394985.1"/>
    </source>
</evidence>
<organism evidence="2 3">
    <name type="scientific">Podospora didyma</name>
    <dbReference type="NCBI Taxonomy" id="330526"/>
    <lineage>
        <taxon>Eukaryota</taxon>
        <taxon>Fungi</taxon>
        <taxon>Dikarya</taxon>
        <taxon>Ascomycota</taxon>
        <taxon>Pezizomycotina</taxon>
        <taxon>Sordariomycetes</taxon>
        <taxon>Sordariomycetidae</taxon>
        <taxon>Sordariales</taxon>
        <taxon>Podosporaceae</taxon>
        <taxon>Podospora</taxon>
    </lineage>
</organism>
<protein>
    <submittedName>
        <fullName evidence="2">Uncharacterized protein</fullName>
    </submittedName>
</protein>
<proteinExistence type="predicted"/>